<name>A0A0K2ZIW7_9XANT</name>
<gene>
    <name evidence="2" type="ORF">XTPLMG728_0924</name>
</gene>
<sequence length="102" mass="11050">MRVHGLPSSVSVVAVLALHAPAPALAAEADVADPATVDRVLVIGEKRARTLQDTTSSVLDWSAWVFANNLLDRQYTQYRRSDQPVALLGAPRVVGIGFEARW</sequence>
<evidence type="ECO:0000313" key="3">
    <source>
        <dbReference type="Proteomes" id="UP000041247"/>
    </source>
</evidence>
<evidence type="ECO:0000256" key="1">
    <source>
        <dbReference type="SAM" id="SignalP"/>
    </source>
</evidence>
<proteinExistence type="predicted"/>
<evidence type="ECO:0008006" key="4">
    <source>
        <dbReference type="Google" id="ProtNLM"/>
    </source>
</evidence>
<feature type="signal peptide" evidence="1">
    <location>
        <begin position="1"/>
        <end position="26"/>
    </location>
</feature>
<reference evidence="2 3" key="1">
    <citation type="submission" date="2015-07" db="EMBL/GenBank/DDBJ databases">
        <authorList>
            <person name="Noorani M."/>
        </authorList>
    </citation>
    <scope>NUCLEOTIDE SEQUENCE [LARGE SCALE GENOMIC DNA]</scope>
    <source>
        <strain evidence="2">LMG728</strain>
    </source>
</reference>
<keyword evidence="1" id="KW-0732">Signal</keyword>
<organism evidence="2 3">
    <name type="scientific">Xanthomonas graminis pv. poae</name>
    <dbReference type="NCBI Taxonomy" id="227946"/>
    <lineage>
        <taxon>Bacteria</taxon>
        <taxon>Pseudomonadati</taxon>
        <taxon>Pseudomonadota</taxon>
        <taxon>Gammaproteobacteria</taxon>
        <taxon>Lysobacterales</taxon>
        <taxon>Lysobacteraceae</taxon>
        <taxon>Xanthomonas</taxon>
        <taxon>Xanthomonas translucens group</taxon>
        <taxon>Xanthomonas graminis</taxon>
    </lineage>
</organism>
<protein>
    <recommendedName>
        <fullName evidence="4">TonB-dependent receptor</fullName>
    </recommendedName>
</protein>
<dbReference type="AlphaFoldDB" id="A0A0K2ZIW7"/>
<dbReference type="Proteomes" id="UP000041247">
    <property type="component" value="Unassembled WGS sequence"/>
</dbReference>
<accession>A0A0K2ZIW7</accession>
<evidence type="ECO:0000313" key="2">
    <source>
        <dbReference type="EMBL" id="CTP85558.1"/>
    </source>
</evidence>
<dbReference type="EMBL" id="CXOK01000024">
    <property type="protein sequence ID" value="CTP85558.1"/>
    <property type="molecule type" value="Genomic_DNA"/>
</dbReference>
<feature type="chain" id="PRO_5005492316" description="TonB-dependent receptor" evidence="1">
    <location>
        <begin position="27"/>
        <end position="102"/>
    </location>
</feature>